<evidence type="ECO:0000256" key="2">
    <source>
        <dbReference type="SAM" id="SignalP"/>
    </source>
</evidence>
<dbReference type="Pfam" id="PF13115">
    <property type="entry name" value="YtkA"/>
    <property type="match status" value="1"/>
</dbReference>
<dbReference type="OrthoDB" id="2679563at2"/>
<feature type="domain" description="YtkA-like" evidence="3">
    <location>
        <begin position="49"/>
        <end position="128"/>
    </location>
</feature>
<dbReference type="AlphaFoldDB" id="A0A7C8KMB0"/>
<dbReference type="Proteomes" id="UP000480246">
    <property type="component" value="Unassembled WGS sequence"/>
</dbReference>
<accession>A0A7C8KMB0</accession>
<evidence type="ECO:0000259" key="3">
    <source>
        <dbReference type="Pfam" id="PF13115"/>
    </source>
</evidence>
<organism evidence="4 5">
    <name type="scientific">Gracilibacillus oryzae</name>
    <dbReference type="NCBI Taxonomy" id="1672701"/>
    <lineage>
        <taxon>Bacteria</taxon>
        <taxon>Bacillati</taxon>
        <taxon>Bacillota</taxon>
        <taxon>Bacilli</taxon>
        <taxon>Bacillales</taxon>
        <taxon>Bacillaceae</taxon>
        <taxon>Gracilibacillus</taxon>
    </lineage>
</organism>
<evidence type="ECO:0000313" key="5">
    <source>
        <dbReference type="Proteomes" id="UP000480246"/>
    </source>
</evidence>
<name>A0A7C8KMB0_9BACI</name>
<feature type="compositionally biased region" description="Basic and acidic residues" evidence="1">
    <location>
        <begin position="160"/>
        <end position="181"/>
    </location>
</feature>
<proteinExistence type="predicted"/>
<comment type="caution">
    <text evidence="4">The sequence shown here is derived from an EMBL/GenBank/DDBJ whole genome shotgun (WGS) entry which is preliminary data.</text>
</comment>
<sequence>MKQVNNMTKKLLLVMLLVSLILAACGNPGEEESNAADSASDDAEVLAALEVNFITEPDVFLPGQEETIQVKVTHGEEPVEDADEVLFEIWEKGKRDESVSIESEHEGEGVYALAHTFEEQGIYEVTAHVTARAMHTMPTQEFNVGNVADEEYENMEEDEEHPHDEHRHEHGEESVHEEHQE</sequence>
<gene>
    <name evidence="4" type="ORF">F9U64_21205</name>
</gene>
<evidence type="ECO:0000313" key="4">
    <source>
        <dbReference type="EMBL" id="KAB8125914.1"/>
    </source>
</evidence>
<dbReference type="InterPro" id="IPR032693">
    <property type="entry name" value="YtkA-like_dom"/>
</dbReference>
<reference evidence="4 5" key="1">
    <citation type="submission" date="2019-10" db="EMBL/GenBank/DDBJ databases">
        <title>Gracilibacillus sp. nov. isolated from rice seeds.</title>
        <authorList>
            <person name="He S."/>
        </authorList>
    </citation>
    <scope>NUCLEOTIDE SEQUENCE [LARGE SCALE GENOMIC DNA]</scope>
    <source>
        <strain evidence="4 5">TD8</strain>
    </source>
</reference>
<evidence type="ECO:0000256" key="1">
    <source>
        <dbReference type="SAM" id="MobiDB-lite"/>
    </source>
</evidence>
<dbReference type="EMBL" id="WEID01000121">
    <property type="protein sequence ID" value="KAB8125914.1"/>
    <property type="molecule type" value="Genomic_DNA"/>
</dbReference>
<feature type="chain" id="PRO_5038620708" evidence="2">
    <location>
        <begin position="24"/>
        <end position="181"/>
    </location>
</feature>
<feature type="region of interest" description="Disordered" evidence="1">
    <location>
        <begin position="143"/>
        <end position="181"/>
    </location>
</feature>
<protein>
    <submittedName>
        <fullName evidence="4">FixH family protein</fullName>
    </submittedName>
</protein>
<feature type="signal peptide" evidence="2">
    <location>
        <begin position="1"/>
        <end position="23"/>
    </location>
</feature>
<keyword evidence="2" id="KW-0732">Signal</keyword>
<keyword evidence="5" id="KW-1185">Reference proteome</keyword>
<feature type="compositionally biased region" description="Acidic residues" evidence="1">
    <location>
        <begin position="148"/>
        <end position="159"/>
    </location>
</feature>
<dbReference type="PROSITE" id="PS51257">
    <property type="entry name" value="PROKAR_LIPOPROTEIN"/>
    <property type="match status" value="1"/>
</dbReference>